<evidence type="ECO:0000313" key="1">
    <source>
        <dbReference type="EMBL" id="EDS03108.1"/>
    </source>
</evidence>
<gene>
    <name evidence="1" type="ORF">ALIPUT_02647</name>
</gene>
<reference evidence="1" key="1">
    <citation type="submission" date="2007-10" db="EMBL/GenBank/DDBJ databases">
        <authorList>
            <person name="Fulton L."/>
            <person name="Clifton S."/>
            <person name="Fulton B."/>
            <person name="Xu J."/>
            <person name="Minx P."/>
            <person name="Pepin K.H."/>
            <person name="Johnson M."/>
            <person name="Thiruvilangam P."/>
            <person name="Bhonagiri V."/>
            <person name="Nash W.E."/>
            <person name="Mardis E.R."/>
            <person name="Wilson R.K."/>
        </authorList>
    </citation>
    <scope>NUCLEOTIDE SEQUENCE [LARGE SCALE GENOMIC DNA]</scope>
    <source>
        <strain evidence="1">DSM 17216</strain>
    </source>
</reference>
<dbReference type="eggNOG" id="ENOG503444J">
    <property type="taxonomic scope" value="Bacteria"/>
</dbReference>
<dbReference type="InterPro" id="IPR024356">
    <property type="entry name" value="DUF3873"/>
</dbReference>
<dbReference type="GeneID" id="73803030"/>
<dbReference type="OrthoDB" id="1002652at2"/>
<name>B0MZS2_9BACT</name>
<dbReference type="AlphaFoldDB" id="B0MZS2"/>
<sequence length="69" mass="7869">MANSINVNGCSVCQPGRENYTSFTAKIGRKTVKRWQYDYRTESGELFSCVGVSLDSCRAKRDLWLSQKQ</sequence>
<dbReference type="RefSeq" id="WP_004328692.1">
    <property type="nucleotide sequence ID" value="NZ_DS499577.1"/>
</dbReference>
<protein>
    <recommendedName>
        <fullName evidence="3">DUF3873 domain-containing protein</fullName>
    </recommendedName>
</protein>
<accession>B0MZS2</accession>
<keyword evidence="2" id="KW-1185">Reference proteome</keyword>
<dbReference type="Proteomes" id="UP000005819">
    <property type="component" value="Unassembled WGS sequence"/>
</dbReference>
<dbReference type="Pfam" id="PF12989">
    <property type="entry name" value="DUF3873"/>
    <property type="match status" value="1"/>
</dbReference>
<proteinExistence type="predicted"/>
<dbReference type="HOGENOM" id="CLU_191483_0_0_10"/>
<organism evidence="1 2">
    <name type="scientific">Alistipes putredinis DSM 17216</name>
    <dbReference type="NCBI Taxonomy" id="445970"/>
    <lineage>
        <taxon>Bacteria</taxon>
        <taxon>Pseudomonadati</taxon>
        <taxon>Bacteroidota</taxon>
        <taxon>Bacteroidia</taxon>
        <taxon>Bacteroidales</taxon>
        <taxon>Rikenellaceae</taxon>
        <taxon>Alistipes</taxon>
    </lineage>
</organism>
<evidence type="ECO:0008006" key="3">
    <source>
        <dbReference type="Google" id="ProtNLM"/>
    </source>
</evidence>
<reference evidence="1" key="2">
    <citation type="submission" date="2013-09" db="EMBL/GenBank/DDBJ databases">
        <title>Draft genome sequence of Alistipes putredinis (DSM 17216).</title>
        <authorList>
            <person name="Sudarsanam P."/>
            <person name="Ley R."/>
            <person name="Guruge J."/>
            <person name="Turnbaugh P.J."/>
            <person name="Mahowald M."/>
            <person name="Liep D."/>
            <person name="Gordon J."/>
        </authorList>
    </citation>
    <scope>NUCLEOTIDE SEQUENCE</scope>
    <source>
        <strain evidence="1">DSM 17216</strain>
    </source>
</reference>
<dbReference type="EMBL" id="ABFK02000020">
    <property type="protein sequence ID" value="EDS03108.1"/>
    <property type="molecule type" value="Genomic_DNA"/>
</dbReference>
<comment type="caution">
    <text evidence="1">The sequence shown here is derived from an EMBL/GenBank/DDBJ whole genome shotgun (WGS) entry which is preliminary data.</text>
</comment>
<evidence type="ECO:0000313" key="2">
    <source>
        <dbReference type="Proteomes" id="UP000005819"/>
    </source>
</evidence>